<feature type="non-terminal residue" evidence="1">
    <location>
        <position position="1"/>
    </location>
</feature>
<proteinExistence type="predicted"/>
<dbReference type="Proteomes" id="UP001642360">
    <property type="component" value="Unassembled WGS sequence"/>
</dbReference>
<gene>
    <name evidence="1" type="ORF">ILEXP_LOCUS54778</name>
</gene>
<name>A0ABC8UTU3_9AQUA</name>
<comment type="caution">
    <text evidence="1">The sequence shown here is derived from an EMBL/GenBank/DDBJ whole genome shotgun (WGS) entry which is preliminary data.</text>
</comment>
<dbReference type="EMBL" id="CAUOFW020008958">
    <property type="protein sequence ID" value="CAK9184455.1"/>
    <property type="molecule type" value="Genomic_DNA"/>
</dbReference>
<accession>A0ABC8UTU3</accession>
<keyword evidence="2" id="KW-1185">Reference proteome</keyword>
<evidence type="ECO:0008006" key="3">
    <source>
        <dbReference type="Google" id="ProtNLM"/>
    </source>
</evidence>
<evidence type="ECO:0000313" key="1">
    <source>
        <dbReference type="EMBL" id="CAK9184455.1"/>
    </source>
</evidence>
<evidence type="ECO:0000313" key="2">
    <source>
        <dbReference type="Proteomes" id="UP001642360"/>
    </source>
</evidence>
<feature type="non-terminal residue" evidence="1">
    <location>
        <position position="130"/>
    </location>
</feature>
<dbReference type="AlphaFoldDB" id="A0ABC8UTU3"/>
<protein>
    <recommendedName>
        <fullName evidence="3">Zinc finger protein</fullName>
    </recommendedName>
</protein>
<organism evidence="1 2">
    <name type="scientific">Ilex paraguariensis</name>
    <name type="common">yerba mate</name>
    <dbReference type="NCBI Taxonomy" id="185542"/>
    <lineage>
        <taxon>Eukaryota</taxon>
        <taxon>Viridiplantae</taxon>
        <taxon>Streptophyta</taxon>
        <taxon>Embryophyta</taxon>
        <taxon>Tracheophyta</taxon>
        <taxon>Spermatophyta</taxon>
        <taxon>Magnoliopsida</taxon>
        <taxon>eudicotyledons</taxon>
        <taxon>Gunneridae</taxon>
        <taxon>Pentapetalae</taxon>
        <taxon>asterids</taxon>
        <taxon>campanulids</taxon>
        <taxon>Aquifoliales</taxon>
        <taxon>Aquifoliaceae</taxon>
        <taxon>Ilex</taxon>
    </lineage>
</organism>
<reference evidence="1 2" key="1">
    <citation type="submission" date="2024-02" db="EMBL/GenBank/DDBJ databases">
        <authorList>
            <person name="Vignale AGUSTIN F."/>
            <person name="Sosa J E."/>
            <person name="Modenutti C."/>
        </authorList>
    </citation>
    <scope>NUCLEOTIDE SEQUENCE [LARGE SCALE GENOMIC DNA]</scope>
</reference>
<sequence>VNEVVDFDGDVMVNQKSGMLNSPIYIEEQPELVRSGASQATQVNVVPKNQVFSKVDVMTETMHVELERNLNEVVAEVKALNNEEVISSSPIILLNNNADVVINKENECIDIEILGAMDSSIMKCERENNV</sequence>